<keyword evidence="7 16" id="KW-0547">Nucleotide-binding</keyword>
<dbReference type="GO" id="GO:0006979">
    <property type="term" value="P:response to oxidative stress"/>
    <property type="evidence" value="ECO:0007669"/>
    <property type="project" value="UniProtKB-ARBA"/>
</dbReference>
<dbReference type="CDD" id="cd14066">
    <property type="entry name" value="STKc_IRAK"/>
    <property type="match status" value="1"/>
</dbReference>
<dbReference type="FunFam" id="3.30.430.20:FF:000003">
    <property type="entry name" value="Cysteine-rich RLK (RECEPTOR-like protein kinase) 10"/>
    <property type="match status" value="1"/>
</dbReference>
<dbReference type="GO" id="GO:0005886">
    <property type="term" value="C:plasma membrane"/>
    <property type="evidence" value="ECO:0007669"/>
    <property type="project" value="TreeGrafter"/>
</dbReference>
<dbReference type="OrthoDB" id="688481at2759"/>
<feature type="chain" id="PRO_5035808887" evidence="19">
    <location>
        <begin position="25"/>
        <end position="626"/>
    </location>
</feature>
<keyword evidence="6" id="KW-0677">Repeat</keyword>
<comment type="subcellular location">
    <subcellularLocation>
        <location evidence="1">Membrane</location>
        <topology evidence="1">Single-pass membrane protein</topology>
    </subcellularLocation>
</comment>
<dbReference type="InterPro" id="IPR001245">
    <property type="entry name" value="Ser-Thr/Tyr_kinase_cat_dom"/>
</dbReference>
<feature type="domain" description="Gnk2-homologous" evidence="21">
    <location>
        <begin position="28"/>
        <end position="132"/>
    </location>
</feature>
<dbReference type="PROSITE" id="PS00108">
    <property type="entry name" value="PROTEIN_KINASE_ST"/>
    <property type="match status" value="1"/>
</dbReference>
<dbReference type="SMART" id="SM00220">
    <property type="entry name" value="S_TKc"/>
    <property type="match status" value="1"/>
</dbReference>
<keyword evidence="13" id="KW-0325">Glycoprotein</keyword>
<gene>
    <name evidence="22" type="ORF">ISN44_As04g023810</name>
</gene>
<evidence type="ECO:0000256" key="10">
    <source>
        <dbReference type="ARBA" id="ARBA00022989"/>
    </source>
</evidence>
<evidence type="ECO:0000256" key="7">
    <source>
        <dbReference type="ARBA" id="ARBA00022741"/>
    </source>
</evidence>
<comment type="caution">
    <text evidence="22">The sequence shown here is derived from an EMBL/GenBank/DDBJ whole genome shotgun (WGS) entry which is preliminary data.</text>
</comment>
<dbReference type="PROSITE" id="PS51473">
    <property type="entry name" value="GNK2"/>
    <property type="match status" value="1"/>
</dbReference>
<evidence type="ECO:0000256" key="3">
    <source>
        <dbReference type="ARBA" id="ARBA00022679"/>
    </source>
</evidence>
<name>A0A8T2EI00_ARASU</name>
<keyword evidence="8 22" id="KW-0418">Kinase</keyword>
<dbReference type="InterPro" id="IPR008271">
    <property type="entry name" value="Ser/Thr_kinase_AS"/>
</dbReference>
<dbReference type="GO" id="GO:0004674">
    <property type="term" value="F:protein serine/threonine kinase activity"/>
    <property type="evidence" value="ECO:0007669"/>
    <property type="project" value="UniProtKB-KW"/>
</dbReference>
<dbReference type="AlphaFoldDB" id="A0A8T2EI00"/>
<evidence type="ECO:0000256" key="9">
    <source>
        <dbReference type="ARBA" id="ARBA00022840"/>
    </source>
</evidence>
<dbReference type="EMBL" id="JAEFBJ010000004">
    <property type="protein sequence ID" value="KAG7621483.1"/>
    <property type="molecule type" value="Genomic_DNA"/>
</dbReference>
<evidence type="ECO:0000256" key="14">
    <source>
        <dbReference type="ARBA" id="ARBA00047558"/>
    </source>
</evidence>
<dbReference type="Proteomes" id="UP000694251">
    <property type="component" value="Chromosome 4"/>
</dbReference>
<comment type="catalytic activity">
    <reaction evidence="14">
        <text>L-seryl-[protein] + ATP = O-phospho-L-seryl-[protein] + ADP + H(+)</text>
        <dbReference type="Rhea" id="RHEA:17989"/>
        <dbReference type="Rhea" id="RHEA-COMP:9863"/>
        <dbReference type="Rhea" id="RHEA-COMP:11604"/>
        <dbReference type="ChEBI" id="CHEBI:15378"/>
        <dbReference type="ChEBI" id="CHEBI:29999"/>
        <dbReference type="ChEBI" id="CHEBI:30616"/>
        <dbReference type="ChEBI" id="CHEBI:83421"/>
        <dbReference type="ChEBI" id="CHEBI:456216"/>
    </reaction>
</comment>
<evidence type="ECO:0000256" key="18">
    <source>
        <dbReference type="SAM" id="Phobius"/>
    </source>
</evidence>
<feature type="domain" description="Protein kinase" evidence="20">
    <location>
        <begin position="297"/>
        <end position="589"/>
    </location>
</feature>
<organism evidence="22 23">
    <name type="scientific">Arabidopsis suecica</name>
    <name type="common">Swedish thale-cress</name>
    <name type="synonym">Cardaminopsis suecica</name>
    <dbReference type="NCBI Taxonomy" id="45249"/>
    <lineage>
        <taxon>Eukaryota</taxon>
        <taxon>Viridiplantae</taxon>
        <taxon>Streptophyta</taxon>
        <taxon>Embryophyta</taxon>
        <taxon>Tracheophyta</taxon>
        <taxon>Spermatophyta</taxon>
        <taxon>Magnoliopsida</taxon>
        <taxon>eudicotyledons</taxon>
        <taxon>Gunneridae</taxon>
        <taxon>Pentapetalae</taxon>
        <taxon>rosids</taxon>
        <taxon>malvids</taxon>
        <taxon>Brassicales</taxon>
        <taxon>Brassicaceae</taxon>
        <taxon>Camelineae</taxon>
        <taxon>Arabidopsis</taxon>
    </lineage>
</organism>
<dbReference type="PROSITE" id="PS50011">
    <property type="entry name" value="PROTEIN_KINASE_DOM"/>
    <property type="match status" value="1"/>
</dbReference>
<dbReference type="GO" id="GO:0042742">
    <property type="term" value="P:defense response to bacterium"/>
    <property type="evidence" value="ECO:0007669"/>
    <property type="project" value="TreeGrafter"/>
</dbReference>
<keyword evidence="9 16" id="KW-0067">ATP-binding</keyword>
<evidence type="ECO:0000256" key="15">
    <source>
        <dbReference type="ARBA" id="ARBA00047951"/>
    </source>
</evidence>
<dbReference type="PANTHER" id="PTHR27002">
    <property type="entry name" value="RECEPTOR-LIKE SERINE/THREONINE-PROTEIN KINASE SD1-8"/>
    <property type="match status" value="1"/>
</dbReference>
<accession>A0A8T2EI00</accession>
<dbReference type="InterPro" id="IPR017441">
    <property type="entry name" value="Protein_kinase_ATP_BS"/>
</dbReference>
<dbReference type="PROSITE" id="PS00107">
    <property type="entry name" value="PROTEIN_KINASE_ATP"/>
    <property type="match status" value="1"/>
</dbReference>
<dbReference type="Pfam" id="PF01657">
    <property type="entry name" value="Stress-antifung"/>
    <property type="match status" value="1"/>
</dbReference>
<feature type="region of interest" description="Disordered" evidence="17">
    <location>
        <begin position="197"/>
        <end position="230"/>
    </location>
</feature>
<dbReference type="InterPro" id="IPR002902">
    <property type="entry name" value="GNK2"/>
</dbReference>
<dbReference type="FunFam" id="3.30.200.20:FF:000142">
    <property type="entry name" value="Cysteine-rich receptor-like protein kinase 10"/>
    <property type="match status" value="1"/>
</dbReference>
<dbReference type="InterPro" id="IPR000719">
    <property type="entry name" value="Prot_kinase_dom"/>
</dbReference>
<evidence type="ECO:0000256" key="1">
    <source>
        <dbReference type="ARBA" id="ARBA00004167"/>
    </source>
</evidence>
<dbReference type="Pfam" id="PF22812">
    <property type="entry name" value="CR_prot_dom_plant"/>
    <property type="match status" value="1"/>
</dbReference>
<keyword evidence="5 19" id="KW-0732">Signal</keyword>
<dbReference type="PANTHER" id="PTHR27002:SF1001">
    <property type="entry name" value="CYSTEINE-RICH RECEPTOR-LIKE PROTEIN KINASE 10-RELATED"/>
    <property type="match status" value="1"/>
</dbReference>
<evidence type="ECO:0000256" key="5">
    <source>
        <dbReference type="ARBA" id="ARBA00022729"/>
    </source>
</evidence>
<reference evidence="22 23" key="1">
    <citation type="submission" date="2020-12" db="EMBL/GenBank/DDBJ databases">
        <title>Concerted genomic and epigenomic changes stabilize Arabidopsis allopolyploids.</title>
        <authorList>
            <person name="Chen Z."/>
        </authorList>
    </citation>
    <scope>NUCLEOTIDE SEQUENCE [LARGE SCALE GENOMIC DNA]</scope>
    <source>
        <strain evidence="22">As9502</strain>
        <tissue evidence="22">Leaf</tissue>
    </source>
</reference>
<feature type="signal peptide" evidence="19">
    <location>
        <begin position="1"/>
        <end position="24"/>
    </location>
</feature>
<dbReference type="GO" id="GO:0005524">
    <property type="term" value="F:ATP binding"/>
    <property type="evidence" value="ECO:0007669"/>
    <property type="project" value="UniProtKB-UniRule"/>
</dbReference>
<keyword evidence="2" id="KW-0723">Serine/threonine-protein kinase</keyword>
<evidence type="ECO:0000256" key="2">
    <source>
        <dbReference type="ARBA" id="ARBA00022527"/>
    </source>
</evidence>
<keyword evidence="3" id="KW-0808">Transferase</keyword>
<feature type="region of interest" description="Disordered" evidence="17">
    <location>
        <begin position="600"/>
        <end position="626"/>
    </location>
</feature>
<keyword evidence="4 18" id="KW-0812">Transmembrane</keyword>
<proteinExistence type="predicted"/>
<evidence type="ECO:0000256" key="16">
    <source>
        <dbReference type="PROSITE-ProRule" id="PRU10141"/>
    </source>
</evidence>
<keyword evidence="11 18" id="KW-0472">Membrane</keyword>
<dbReference type="Pfam" id="PF07714">
    <property type="entry name" value="PK_Tyr_Ser-Thr"/>
    <property type="match status" value="1"/>
</dbReference>
<dbReference type="CDD" id="cd23509">
    <property type="entry name" value="Gnk2-like"/>
    <property type="match status" value="1"/>
</dbReference>
<dbReference type="FunFam" id="1.10.510.10:FF:000129">
    <property type="entry name" value="cysteine-rich receptor-like protein kinase 10"/>
    <property type="match status" value="1"/>
</dbReference>
<evidence type="ECO:0000256" key="12">
    <source>
        <dbReference type="ARBA" id="ARBA00023170"/>
    </source>
</evidence>
<feature type="binding site" evidence="16">
    <location>
        <position position="325"/>
    </location>
    <ligand>
        <name>ATP</name>
        <dbReference type="ChEBI" id="CHEBI:30616"/>
    </ligand>
</feature>
<keyword evidence="23" id="KW-1185">Reference proteome</keyword>
<feature type="compositionally biased region" description="Polar residues" evidence="17">
    <location>
        <begin position="602"/>
        <end position="611"/>
    </location>
</feature>
<evidence type="ECO:0000256" key="4">
    <source>
        <dbReference type="ARBA" id="ARBA00022692"/>
    </source>
</evidence>
<keyword evidence="10 18" id="KW-1133">Transmembrane helix</keyword>
<evidence type="ECO:0000313" key="23">
    <source>
        <dbReference type="Proteomes" id="UP000694251"/>
    </source>
</evidence>
<protein>
    <submittedName>
        <fullName evidence="22">Protein kinase domain</fullName>
    </submittedName>
</protein>
<evidence type="ECO:0000256" key="17">
    <source>
        <dbReference type="SAM" id="MobiDB-lite"/>
    </source>
</evidence>
<comment type="catalytic activity">
    <reaction evidence="15">
        <text>L-threonyl-[protein] + ATP = O-phospho-L-threonyl-[protein] + ADP + H(+)</text>
        <dbReference type="Rhea" id="RHEA:46608"/>
        <dbReference type="Rhea" id="RHEA-COMP:11060"/>
        <dbReference type="Rhea" id="RHEA-COMP:11605"/>
        <dbReference type="ChEBI" id="CHEBI:15378"/>
        <dbReference type="ChEBI" id="CHEBI:30013"/>
        <dbReference type="ChEBI" id="CHEBI:30616"/>
        <dbReference type="ChEBI" id="CHEBI:61977"/>
        <dbReference type="ChEBI" id="CHEBI:456216"/>
    </reaction>
</comment>
<feature type="compositionally biased region" description="Pro residues" evidence="17">
    <location>
        <begin position="200"/>
        <end position="212"/>
    </location>
</feature>
<evidence type="ECO:0000256" key="6">
    <source>
        <dbReference type="ARBA" id="ARBA00022737"/>
    </source>
</evidence>
<feature type="transmembrane region" description="Helical" evidence="18">
    <location>
        <begin position="235"/>
        <end position="257"/>
    </location>
</feature>
<evidence type="ECO:0000256" key="13">
    <source>
        <dbReference type="ARBA" id="ARBA00023180"/>
    </source>
</evidence>
<evidence type="ECO:0000313" key="22">
    <source>
        <dbReference type="EMBL" id="KAG7621483.1"/>
    </source>
</evidence>
<sequence>MSSLISFNFLFLFSFLTSSFTASAEDPYNLYNYCPKTTNYSSNSIYFTNLKTLLSSLSSRNASYSTGFQNATAGKAPDRVTGLFLCRGDVSPEVCRNCVAFSVNQTLNLCPKAREAVFYYEQCILRYSHKNILATLIYEGGLIMQNTNNISSNQKQIDGFTSFVSSTMSEAAGKAANSSRKLYTVNTELTAYQNFAIETPPLPPPPPPPPPRESLVSTPPISSSSLPGKSGNSTVLVVAVVVLAVLLFIALVGYCFLAKKKKKTFDTATASEVGDDMATADSLQLDYRTIQTATNDFAESNKIGRGGFGEVYKGTFSNGKEVAVKRLSKNSRQGEAEFKTEVVVVAMLQHRNLVRLLGFSLQGEERILVYEYMPNKSLDCLLFDPTKQTQLDWMQRDNIIGGIARGILYLHQDSRLTIIHRDLKASNILLDADINPKIADFGMARIFGLDQTQDNTSRIVGTYFVVDSSGYMAPEYAMHGQFSMKSDVYSFGVLVLEIISGRKNSSFGESDGAQDLLTHAWRLWTNKKALDLVDPLIAENCQNSEVVRCIHIGLLCVQEDPAKRPAISTVFMMLTSNTVTLPVPRQPGFFIQCRAVKDPLDSDQSTTTKSFPASIDDESITDLYPR</sequence>
<evidence type="ECO:0000259" key="21">
    <source>
        <dbReference type="PROSITE" id="PS51473"/>
    </source>
</evidence>
<feature type="compositionally biased region" description="Low complexity" evidence="17">
    <location>
        <begin position="214"/>
        <end position="230"/>
    </location>
</feature>
<dbReference type="InterPro" id="IPR054603">
    <property type="entry name" value="CR_prot_dom_plant"/>
</dbReference>
<evidence type="ECO:0000256" key="19">
    <source>
        <dbReference type="SAM" id="SignalP"/>
    </source>
</evidence>
<keyword evidence="12" id="KW-0675">Receptor</keyword>
<evidence type="ECO:0000256" key="8">
    <source>
        <dbReference type="ARBA" id="ARBA00022777"/>
    </source>
</evidence>
<evidence type="ECO:0000259" key="20">
    <source>
        <dbReference type="PROSITE" id="PS50011"/>
    </source>
</evidence>
<evidence type="ECO:0000256" key="11">
    <source>
        <dbReference type="ARBA" id="ARBA00023136"/>
    </source>
</evidence>